<dbReference type="Proteomes" id="UP000434052">
    <property type="component" value="Unassembled WGS sequence"/>
</dbReference>
<gene>
    <name evidence="5" type="ORF">DQK91_04050</name>
</gene>
<evidence type="ECO:0000256" key="3">
    <source>
        <dbReference type="ARBA" id="ARBA00022691"/>
    </source>
</evidence>
<dbReference type="GO" id="GO:0008757">
    <property type="term" value="F:S-adenosylmethionine-dependent methyltransferase activity"/>
    <property type="evidence" value="ECO:0007669"/>
    <property type="project" value="InterPro"/>
</dbReference>
<keyword evidence="2 5" id="KW-0808">Transferase</keyword>
<organism evidence="5 6">
    <name type="scientific">Oceanidesulfovibrio marinus</name>
    <dbReference type="NCBI Taxonomy" id="370038"/>
    <lineage>
        <taxon>Bacteria</taxon>
        <taxon>Pseudomonadati</taxon>
        <taxon>Thermodesulfobacteriota</taxon>
        <taxon>Desulfovibrionia</taxon>
        <taxon>Desulfovibrionales</taxon>
        <taxon>Desulfovibrionaceae</taxon>
        <taxon>Oceanidesulfovibrio</taxon>
    </lineage>
</organism>
<dbReference type="InterPro" id="IPR013216">
    <property type="entry name" value="Methyltransf_11"/>
</dbReference>
<proteinExistence type="predicted"/>
<dbReference type="EMBL" id="QMIF01000002">
    <property type="protein sequence ID" value="TVM35841.1"/>
    <property type="molecule type" value="Genomic_DNA"/>
</dbReference>
<comment type="caution">
    <text evidence="5">The sequence shown here is derived from an EMBL/GenBank/DDBJ whole genome shotgun (WGS) entry which is preliminary data.</text>
</comment>
<accession>A0A6P1ZJF4</accession>
<evidence type="ECO:0000256" key="1">
    <source>
        <dbReference type="ARBA" id="ARBA00022603"/>
    </source>
</evidence>
<keyword evidence="3" id="KW-0949">S-adenosyl-L-methionine</keyword>
<keyword evidence="1 5" id="KW-0489">Methyltransferase</keyword>
<name>A0A6P1ZJF4_9BACT</name>
<protein>
    <submittedName>
        <fullName evidence="5">Class I SAM-dependent methyltransferase</fullName>
    </submittedName>
</protein>
<dbReference type="AlphaFoldDB" id="A0A6P1ZJF4"/>
<dbReference type="Gene3D" id="3.40.50.150">
    <property type="entry name" value="Vaccinia Virus protein VP39"/>
    <property type="match status" value="1"/>
</dbReference>
<dbReference type="InterPro" id="IPR029063">
    <property type="entry name" value="SAM-dependent_MTases_sf"/>
</dbReference>
<feature type="domain" description="Methyltransferase type 11" evidence="4">
    <location>
        <begin position="46"/>
        <end position="133"/>
    </location>
</feature>
<reference evidence="5 6" key="1">
    <citation type="submission" date="2018-06" db="EMBL/GenBank/DDBJ databases">
        <title>Complete genome of Desulfovibrio marinus P48SEP.</title>
        <authorList>
            <person name="Crispim J.S."/>
            <person name="Vidigal P.M.P."/>
            <person name="Silva L.C.F."/>
            <person name="Araujo L.C."/>
            <person name="Laguardia C.N."/>
            <person name="Dias R.S."/>
            <person name="Sousa M.P."/>
            <person name="Paula S.O."/>
            <person name="Silva C."/>
        </authorList>
    </citation>
    <scope>NUCLEOTIDE SEQUENCE [LARGE SCALE GENOMIC DNA]</scope>
    <source>
        <strain evidence="5 6">P48SEP</strain>
    </source>
</reference>
<sequence length="254" mass="28507">MRWEAADVRRYLAWFETPRGRFAVSQEMRLLDYLVSGWPRRNQKLLEVGCGPGVFLERFWHLGFDISGLDISPAMIDAARTRLGKRADLHVGNAEHLPFGDNDFDFVLVITLLELADDPEAVLREAVRVARKGILVAYLNRYSLYHLEVLRKKRFAKKKSDGKSSHTTLGDVRWLDSCTVRSMLYNAAGSRTMQRGSCLFGPPATWRSAFPWTRLNGILPNSLGSFAAVRLDLLDDPPLTPLLSFSAKSAGPAA</sequence>
<dbReference type="PANTHER" id="PTHR43464:SF19">
    <property type="entry name" value="UBIQUINONE BIOSYNTHESIS O-METHYLTRANSFERASE, MITOCHONDRIAL"/>
    <property type="match status" value="1"/>
</dbReference>
<evidence type="ECO:0000313" key="5">
    <source>
        <dbReference type="EMBL" id="TVM35841.1"/>
    </source>
</evidence>
<dbReference type="OrthoDB" id="9782767at2"/>
<dbReference type="RefSeq" id="WP_144234175.1">
    <property type="nucleotide sequence ID" value="NZ_QMIF01000002.1"/>
</dbReference>
<evidence type="ECO:0000256" key="2">
    <source>
        <dbReference type="ARBA" id="ARBA00022679"/>
    </source>
</evidence>
<evidence type="ECO:0000259" key="4">
    <source>
        <dbReference type="Pfam" id="PF08241"/>
    </source>
</evidence>
<dbReference type="Pfam" id="PF08241">
    <property type="entry name" value="Methyltransf_11"/>
    <property type="match status" value="1"/>
</dbReference>
<dbReference type="PANTHER" id="PTHR43464">
    <property type="entry name" value="METHYLTRANSFERASE"/>
    <property type="match status" value="1"/>
</dbReference>
<dbReference type="CDD" id="cd02440">
    <property type="entry name" value="AdoMet_MTases"/>
    <property type="match status" value="1"/>
</dbReference>
<evidence type="ECO:0000313" key="6">
    <source>
        <dbReference type="Proteomes" id="UP000434052"/>
    </source>
</evidence>
<dbReference type="GO" id="GO:0032259">
    <property type="term" value="P:methylation"/>
    <property type="evidence" value="ECO:0007669"/>
    <property type="project" value="UniProtKB-KW"/>
</dbReference>
<dbReference type="SUPFAM" id="SSF53335">
    <property type="entry name" value="S-adenosyl-L-methionine-dependent methyltransferases"/>
    <property type="match status" value="1"/>
</dbReference>